<feature type="transmembrane region" description="Helical" evidence="1">
    <location>
        <begin position="44"/>
        <end position="64"/>
    </location>
</feature>
<evidence type="ECO:0000256" key="1">
    <source>
        <dbReference type="SAM" id="Phobius"/>
    </source>
</evidence>
<evidence type="ECO:0000313" key="3">
    <source>
        <dbReference type="Proteomes" id="UP000177912"/>
    </source>
</evidence>
<feature type="transmembrane region" description="Helical" evidence="1">
    <location>
        <begin position="145"/>
        <end position="161"/>
    </location>
</feature>
<dbReference type="AlphaFoldDB" id="A0A1F5NUS2"/>
<dbReference type="EMBL" id="MFEI01000008">
    <property type="protein sequence ID" value="OGE81314.1"/>
    <property type="molecule type" value="Genomic_DNA"/>
</dbReference>
<sequence>MIENKTKQGFHTYVSRILEYFLTASSVALLFFIVANWLPIDPDIPIFLLALFVGVVVASLLIRIKNGRYTETGRRIRQVLNATGGAVFFVFLFFGLLTEKIGLFEELQQLLESYFGPLFSLLVAAAIFSIIVMKIHERLMKKYKALSVFFLIFVVGFLFWLTESTSGKETISILLDFINPTFGFSLAYLYADFYFNLARSRLTKRAG</sequence>
<feature type="transmembrane region" description="Helical" evidence="1">
    <location>
        <begin position="114"/>
        <end position="133"/>
    </location>
</feature>
<name>A0A1F5NUS2_9BACT</name>
<feature type="transmembrane region" description="Helical" evidence="1">
    <location>
        <begin position="76"/>
        <end position="94"/>
    </location>
</feature>
<feature type="transmembrane region" description="Helical" evidence="1">
    <location>
        <begin position="173"/>
        <end position="195"/>
    </location>
</feature>
<reference evidence="2 3" key="1">
    <citation type="journal article" date="2016" name="Nat. Commun.">
        <title>Thousands of microbial genomes shed light on interconnected biogeochemical processes in an aquifer system.</title>
        <authorList>
            <person name="Anantharaman K."/>
            <person name="Brown C.T."/>
            <person name="Hug L.A."/>
            <person name="Sharon I."/>
            <person name="Castelle C.J."/>
            <person name="Probst A.J."/>
            <person name="Thomas B.C."/>
            <person name="Singh A."/>
            <person name="Wilkins M.J."/>
            <person name="Karaoz U."/>
            <person name="Brodie E.L."/>
            <person name="Williams K.H."/>
            <person name="Hubbard S.S."/>
            <person name="Banfield J.F."/>
        </authorList>
    </citation>
    <scope>NUCLEOTIDE SEQUENCE [LARGE SCALE GENOMIC DNA]</scope>
</reference>
<dbReference type="Proteomes" id="UP000177912">
    <property type="component" value="Unassembled WGS sequence"/>
</dbReference>
<comment type="caution">
    <text evidence="2">The sequence shown here is derived from an EMBL/GenBank/DDBJ whole genome shotgun (WGS) entry which is preliminary data.</text>
</comment>
<organism evidence="2 3">
    <name type="scientific">Candidatus Doudnabacteria bacterium RIFCSPHIGHO2_01_FULL_43_23</name>
    <dbReference type="NCBI Taxonomy" id="1817822"/>
    <lineage>
        <taxon>Bacteria</taxon>
        <taxon>Candidatus Doudnaibacteriota</taxon>
    </lineage>
</organism>
<feature type="transmembrane region" description="Helical" evidence="1">
    <location>
        <begin position="20"/>
        <end position="38"/>
    </location>
</feature>
<evidence type="ECO:0000313" key="2">
    <source>
        <dbReference type="EMBL" id="OGE81314.1"/>
    </source>
</evidence>
<keyword evidence="1" id="KW-0812">Transmembrane</keyword>
<gene>
    <name evidence="2" type="ORF">A2826_02025</name>
</gene>
<accession>A0A1F5NUS2</accession>
<keyword evidence="1" id="KW-1133">Transmembrane helix</keyword>
<protein>
    <submittedName>
        <fullName evidence="2">Uncharacterized protein</fullName>
    </submittedName>
</protein>
<keyword evidence="1" id="KW-0472">Membrane</keyword>
<proteinExistence type="predicted"/>